<keyword evidence="6" id="KW-1185">Reference proteome</keyword>
<proteinExistence type="predicted"/>
<dbReference type="PROSITE" id="PS01081">
    <property type="entry name" value="HTH_TETR_1"/>
    <property type="match status" value="1"/>
</dbReference>
<dbReference type="SUPFAM" id="SSF48498">
    <property type="entry name" value="Tetracyclin repressor-like, C-terminal domain"/>
    <property type="match status" value="1"/>
</dbReference>
<dbReference type="PROSITE" id="PS50977">
    <property type="entry name" value="HTH_TETR_2"/>
    <property type="match status" value="1"/>
</dbReference>
<dbReference type="SUPFAM" id="SSF46689">
    <property type="entry name" value="Homeodomain-like"/>
    <property type="match status" value="1"/>
</dbReference>
<evidence type="ECO:0000256" key="1">
    <source>
        <dbReference type="ARBA" id="ARBA00022491"/>
    </source>
</evidence>
<dbReference type="InterPro" id="IPR036271">
    <property type="entry name" value="Tet_transcr_reg_TetR-rel_C_sf"/>
</dbReference>
<dbReference type="InterPro" id="IPR009057">
    <property type="entry name" value="Homeodomain-like_sf"/>
</dbReference>
<evidence type="ECO:0000256" key="3">
    <source>
        <dbReference type="PROSITE-ProRule" id="PRU00335"/>
    </source>
</evidence>
<dbReference type="PANTHER" id="PTHR43479">
    <property type="entry name" value="ACREF/ENVCD OPERON REPRESSOR-RELATED"/>
    <property type="match status" value="1"/>
</dbReference>
<evidence type="ECO:0000256" key="2">
    <source>
        <dbReference type="ARBA" id="ARBA00023125"/>
    </source>
</evidence>
<dbReference type="PRINTS" id="PR00455">
    <property type="entry name" value="HTHTETR"/>
</dbReference>
<protein>
    <submittedName>
        <fullName evidence="5">TetR/AcrR family transcriptional regulator</fullName>
    </submittedName>
</protein>
<dbReference type="RefSeq" id="WP_386055558.1">
    <property type="nucleotide sequence ID" value="NZ_JBHTKL010000001.1"/>
</dbReference>
<keyword evidence="2 3" id="KW-0238">DNA-binding</keyword>
<feature type="domain" description="HTH tetR-type" evidence="4">
    <location>
        <begin position="1"/>
        <end position="61"/>
    </location>
</feature>
<reference evidence="6" key="1">
    <citation type="journal article" date="2019" name="Int. J. Syst. Evol. Microbiol.">
        <title>The Global Catalogue of Microorganisms (GCM) 10K type strain sequencing project: providing services to taxonomists for standard genome sequencing and annotation.</title>
        <authorList>
            <consortium name="The Broad Institute Genomics Platform"/>
            <consortium name="The Broad Institute Genome Sequencing Center for Infectious Disease"/>
            <person name="Wu L."/>
            <person name="Ma J."/>
        </authorList>
    </citation>
    <scope>NUCLEOTIDE SEQUENCE [LARGE SCALE GENOMIC DNA]</scope>
    <source>
        <strain evidence="6">CCUG 56607</strain>
    </source>
</reference>
<name>A0ABW3KVU8_9BACI</name>
<dbReference type="PANTHER" id="PTHR43479:SF11">
    <property type="entry name" value="ACREF_ENVCD OPERON REPRESSOR-RELATED"/>
    <property type="match status" value="1"/>
</dbReference>
<dbReference type="Proteomes" id="UP001596990">
    <property type="component" value="Unassembled WGS sequence"/>
</dbReference>
<evidence type="ECO:0000313" key="5">
    <source>
        <dbReference type="EMBL" id="MFD1017651.1"/>
    </source>
</evidence>
<dbReference type="InterPro" id="IPR050624">
    <property type="entry name" value="HTH-type_Tx_Regulator"/>
</dbReference>
<dbReference type="EMBL" id="JBHTKL010000001">
    <property type="protein sequence ID" value="MFD1017651.1"/>
    <property type="molecule type" value="Genomic_DNA"/>
</dbReference>
<comment type="caution">
    <text evidence="5">The sequence shown here is derived from an EMBL/GenBank/DDBJ whole genome shotgun (WGS) entry which is preliminary data.</text>
</comment>
<dbReference type="InterPro" id="IPR023772">
    <property type="entry name" value="DNA-bd_HTH_TetR-type_CS"/>
</dbReference>
<evidence type="ECO:0000313" key="6">
    <source>
        <dbReference type="Proteomes" id="UP001596990"/>
    </source>
</evidence>
<feature type="DNA-binding region" description="H-T-H motif" evidence="3">
    <location>
        <begin position="24"/>
        <end position="43"/>
    </location>
</feature>
<keyword evidence="1" id="KW-0678">Repressor</keyword>
<dbReference type="InterPro" id="IPR001647">
    <property type="entry name" value="HTH_TetR"/>
</dbReference>
<dbReference type="Pfam" id="PF00440">
    <property type="entry name" value="TetR_N"/>
    <property type="match status" value="1"/>
</dbReference>
<evidence type="ECO:0000259" key="4">
    <source>
        <dbReference type="PROSITE" id="PS50977"/>
    </source>
</evidence>
<accession>A0ABW3KVU8</accession>
<dbReference type="Gene3D" id="1.10.357.10">
    <property type="entry name" value="Tetracycline Repressor, domain 2"/>
    <property type="match status" value="1"/>
</dbReference>
<organism evidence="5 6">
    <name type="scientific">Thalassobacillus hwangdonensis</name>
    <dbReference type="NCBI Taxonomy" id="546108"/>
    <lineage>
        <taxon>Bacteria</taxon>
        <taxon>Bacillati</taxon>
        <taxon>Bacillota</taxon>
        <taxon>Bacilli</taxon>
        <taxon>Bacillales</taxon>
        <taxon>Bacillaceae</taxon>
        <taxon>Thalassobacillus</taxon>
    </lineage>
</organism>
<sequence>MERKKHILKAANDAFSMFGYKATTVDQVAKAANVGKGTIYNFFDNKEELFREVISELLHEMKMAAEGSFKSDRSFKENVHHALFVLLEYRKSHQLTMKVVQEAKGIGTPTVQLALQEMEELIITYIKEKLQLAVDAGDIRPCKLEPTAFMIYKLYIAFIIDWEENHSPLTKEEILDLFEQSIFKGLSPEG</sequence>
<gene>
    <name evidence="5" type="ORF">ACFQ2J_00455</name>
</gene>